<evidence type="ECO:0000313" key="3">
    <source>
        <dbReference type="Proteomes" id="UP001596137"/>
    </source>
</evidence>
<feature type="transmembrane region" description="Helical" evidence="1">
    <location>
        <begin position="171"/>
        <end position="194"/>
    </location>
</feature>
<keyword evidence="1" id="KW-1133">Transmembrane helix</keyword>
<keyword evidence="1" id="KW-0812">Transmembrane</keyword>
<feature type="transmembrane region" description="Helical" evidence="1">
    <location>
        <begin position="136"/>
        <end position="159"/>
    </location>
</feature>
<feature type="transmembrane region" description="Helical" evidence="1">
    <location>
        <begin position="230"/>
        <end position="249"/>
    </location>
</feature>
<dbReference type="Proteomes" id="UP001596137">
    <property type="component" value="Unassembled WGS sequence"/>
</dbReference>
<comment type="caution">
    <text evidence="2">The sequence shown here is derived from an EMBL/GenBank/DDBJ whole genome shotgun (WGS) entry which is preliminary data.</text>
</comment>
<protein>
    <recommendedName>
        <fullName evidence="4">ABC transporter permease</fullName>
    </recommendedName>
</protein>
<evidence type="ECO:0000313" key="2">
    <source>
        <dbReference type="EMBL" id="MFC6079768.1"/>
    </source>
</evidence>
<name>A0ABW1N8N5_9ACTN</name>
<gene>
    <name evidence="2" type="ORF">ACFP1K_01255</name>
</gene>
<feature type="transmembrane region" description="Helical" evidence="1">
    <location>
        <begin position="281"/>
        <end position="303"/>
    </location>
</feature>
<keyword evidence="3" id="KW-1185">Reference proteome</keyword>
<evidence type="ECO:0008006" key="4">
    <source>
        <dbReference type="Google" id="ProtNLM"/>
    </source>
</evidence>
<evidence type="ECO:0000256" key="1">
    <source>
        <dbReference type="SAM" id="Phobius"/>
    </source>
</evidence>
<sequence>MRKIIGAVLGATVLGMLFVASFLGALHAPEPHHVPVAVVGPPEVVSRLDAALTRARPGAFELTGYATPQAARAALLGREVDGVIDPVAGKLTVASAAGRTAATVLTGVFQGVAKAQGAQLAVEDAVPLPPGDAGGIAGMFYALALVLPGIGLAVLLSQVAPGLGWAGRTGALLLGAVTAGLGNAWLAGVVLGALPGAFTALTLASTAIVLTIGLIVAGLLRVVGPAGAGLAALLFIPIGLPASGGPLGANFVPEWYAMVGRVLPVGPGADLVRDVVHFGGAALTVPLTVLACWALAGLVLLLVPVRRPRPVTAHSPEPVAVPSA</sequence>
<feature type="transmembrane region" description="Helical" evidence="1">
    <location>
        <begin position="200"/>
        <end position="223"/>
    </location>
</feature>
<proteinExistence type="predicted"/>
<dbReference type="RefSeq" id="WP_380746138.1">
    <property type="nucleotide sequence ID" value="NZ_JBHSRF010000001.1"/>
</dbReference>
<accession>A0ABW1N8N5</accession>
<feature type="transmembrane region" description="Helical" evidence="1">
    <location>
        <begin position="7"/>
        <end position="26"/>
    </location>
</feature>
<dbReference type="EMBL" id="JBHSRF010000001">
    <property type="protein sequence ID" value="MFC6079768.1"/>
    <property type="molecule type" value="Genomic_DNA"/>
</dbReference>
<keyword evidence="1" id="KW-0472">Membrane</keyword>
<organism evidence="2 3">
    <name type="scientific">Sphaerisporangium aureirubrum</name>
    <dbReference type="NCBI Taxonomy" id="1544736"/>
    <lineage>
        <taxon>Bacteria</taxon>
        <taxon>Bacillati</taxon>
        <taxon>Actinomycetota</taxon>
        <taxon>Actinomycetes</taxon>
        <taxon>Streptosporangiales</taxon>
        <taxon>Streptosporangiaceae</taxon>
        <taxon>Sphaerisporangium</taxon>
    </lineage>
</organism>
<reference evidence="3" key="1">
    <citation type="journal article" date="2019" name="Int. J. Syst. Evol. Microbiol.">
        <title>The Global Catalogue of Microorganisms (GCM) 10K type strain sequencing project: providing services to taxonomists for standard genome sequencing and annotation.</title>
        <authorList>
            <consortium name="The Broad Institute Genomics Platform"/>
            <consortium name="The Broad Institute Genome Sequencing Center for Infectious Disease"/>
            <person name="Wu L."/>
            <person name="Ma J."/>
        </authorList>
    </citation>
    <scope>NUCLEOTIDE SEQUENCE [LARGE SCALE GENOMIC DNA]</scope>
    <source>
        <strain evidence="3">JCM 30346</strain>
    </source>
</reference>